<dbReference type="InterPro" id="IPR024079">
    <property type="entry name" value="MetalloPept_cat_dom_sf"/>
</dbReference>
<name>A0A1I7XUZ5_HETBA</name>
<dbReference type="WBParaSite" id="Hba_21308">
    <property type="protein sequence ID" value="Hba_21308"/>
    <property type="gene ID" value="Hba_21308"/>
</dbReference>
<dbReference type="Gene3D" id="3.40.390.10">
    <property type="entry name" value="Collagenase (Catalytic Domain)"/>
    <property type="match status" value="1"/>
</dbReference>
<keyword evidence="1" id="KW-0862">Zinc</keyword>
<dbReference type="InterPro" id="IPR036436">
    <property type="entry name" value="Disintegrin_dom_sf"/>
</dbReference>
<accession>A0A1I7XUZ5</accession>
<keyword evidence="2" id="KW-0812">Transmembrane</keyword>
<evidence type="ECO:0000313" key="5">
    <source>
        <dbReference type="WBParaSite" id="Hba_21308"/>
    </source>
</evidence>
<evidence type="ECO:0000256" key="1">
    <source>
        <dbReference type="PROSITE-ProRule" id="PRU00276"/>
    </source>
</evidence>
<dbReference type="InterPro" id="IPR001590">
    <property type="entry name" value="Peptidase_M12B"/>
</dbReference>
<dbReference type="AlphaFoldDB" id="A0A1I7XUZ5"/>
<evidence type="ECO:0000313" key="4">
    <source>
        <dbReference type="Proteomes" id="UP000095283"/>
    </source>
</evidence>
<keyword evidence="1" id="KW-0479">Metal-binding</keyword>
<dbReference type="SUPFAM" id="SSF55486">
    <property type="entry name" value="Metalloproteases ('zincins'), catalytic domain"/>
    <property type="match status" value="1"/>
</dbReference>
<sequence length="381" mass="43330">MRSDLSLYSFQDYRNQRMYKLPPHDFAALISFRYAGGLAFVEGMCTDKAVMLCGFYPQDPSAMGSIFFHEVAHLVGVPHRPANNSINVSNCPCTGHEPDSTMGCLKIPGFDHDCTTQQFVNVIYKNKCIRTKPMKTRSESICGNGVLEEDEQCDCGLQRQCVALNCVPETCLYRLHPAWIWLIVFSLLSTSILLLYFILKNREYISMLNCFKQQKYKQSGFNNPGTIRNFNTSPFHQKKELPLISMEQQNSIVVILDAPPRSAATIQRPKLPPPPPPPKATISVEPGANLYEVPCTRQSIQDDLSWKFEDFESGAYIIRIKIFMLKPVQKHLYINNILYLDEEIMVSNQLTYSSYRGRPGVPTCPSYPSFSPINRVTVRNQ</sequence>
<feature type="binding site" evidence="1">
    <location>
        <position position="73"/>
    </location>
    <ligand>
        <name>Zn(2+)</name>
        <dbReference type="ChEBI" id="CHEBI:29105"/>
        <note>catalytic</note>
    </ligand>
</feature>
<evidence type="ECO:0000256" key="2">
    <source>
        <dbReference type="SAM" id="Phobius"/>
    </source>
</evidence>
<feature type="transmembrane region" description="Helical" evidence="2">
    <location>
        <begin position="178"/>
        <end position="199"/>
    </location>
</feature>
<evidence type="ECO:0000259" key="3">
    <source>
        <dbReference type="PROSITE" id="PS50215"/>
    </source>
</evidence>
<reference evidence="5" key="1">
    <citation type="submission" date="2016-11" db="UniProtKB">
        <authorList>
            <consortium name="WormBaseParasite"/>
        </authorList>
    </citation>
    <scope>IDENTIFICATION</scope>
</reference>
<dbReference type="PANTHER" id="PTHR11905:SF250">
    <property type="entry name" value="PEPTIDASE M12B DOMAIN-CONTAINING PROTEIN"/>
    <property type="match status" value="1"/>
</dbReference>
<dbReference type="GO" id="GO:0004222">
    <property type="term" value="F:metalloendopeptidase activity"/>
    <property type="evidence" value="ECO:0007669"/>
    <property type="project" value="InterPro"/>
</dbReference>
<proteinExistence type="predicted"/>
<protein>
    <submittedName>
        <fullName evidence="5">Peptidase M12B domain-containing protein</fullName>
    </submittedName>
</protein>
<dbReference type="PROSITE" id="PS50215">
    <property type="entry name" value="ADAM_MEPRO"/>
    <property type="match status" value="1"/>
</dbReference>
<dbReference type="GO" id="GO:0046872">
    <property type="term" value="F:metal ion binding"/>
    <property type="evidence" value="ECO:0007669"/>
    <property type="project" value="UniProtKB-KW"/>
</dbReference>
<comment type="caution">
    <text evidence="1">Lacks conserved residue(s) required for the propagation of feature annotation.</text>
</comment>
<dbReference type="PANTHER" id="PTHR11905">
    <property type="entry name" value="ADAM A DISINTEGRIN AND METALLOPROTEASE DOMAIN"/>
    <property type="match status" value="1"/>
</dbReference>
<feature type="binding site" evidence="1">
    <location>
        <position position="79"/>
    </location>
    <ligand>
        <name>Zn(2+)</name>
        <dbReference type="ChEBI" id="CHEBI:29105"/>
        <note>catalytic</note>
    </ligand>
</feature>
<feature type="domain" description="Peptidase M12B" evidence="3">
    <location>
        <begin position="1"/>
        <end position="121"/>
    </location>
</feature>
<organism evidence="4 5">
    <name type="scientific">Heterorhabditis bacteriophora</name>
    <name type="common">Entomopathogenic nematode worm</name>
    <dbReference type="NCBI Taxonomy" id="37862"/>
    <lineage>
        <taxon>Eukaryota</taxon>
        <taxon>Metazoa</taxon>
        <taxon>Ecdysozoa</taxon>
        <taxon>Nematoda</taxon>
        <taxon>Chromadorea</taxon>
        <taxon>Rhabditida</taxon>
        <taxon>Rhabditina</taxon>
        <taxon>Rhabditomorpha</taxon>
        <taxon>Strongyloidea</taxon>
        <taxon>Heterorhabditidae</taxon>
        <taxon>Heterorhabditis</taxon>
    </lineage>
</organism>
<keyword evidence="2" id="KW-0472">Membrane</keyword>
<keyword evidence="2" id="KW-1133">Transmembrane helix</keyword>
<dbReference type="Gene3D" id="4.10.70.10">
    <property type="entry name" value="Disintegrin domain"/>
    <property type="match status" value="1"/>
</dbReference>
<dbReference type="Pfam" id="PF01421">
    <property type="entry name" value="Reprolysin"/>
    <property type="match status" value="1"/>
</dbReference>
<feature type="binding site" evidence="1">
    <location>
        <position position="69"/>
    </location>
    <ligand>
        <name>Zn(2+)</name>
        <dbReference type="ChEBI" id="CHEBI:29105"/>
        <note>catalytic</note>
    </ligand>
</feature>
<dbReference type="GO" id="GO:0006508">
    <property type="term" value="P:proteolysis"/>
    <property type="evidence" value="ECO:0007669"/>
    <property type="project" value="InterPro"/>
</dbReference>
<feature type="active site" evidence="1">
    <location>
        <position position="70"/>
    </location>
</feature>
<dbReference type="Proteomes" id="UP000095283">
    <property type="component" value="Unplaced"/>
</dbReference>
<keyword evidence="4" id="KW-1185">Reference proteome</keyword>